<dbReference type="KEGG" id="shs:STEHIDRAFT_135462"/>
<dbReference type="RefSeq" id="XP_007310765.1">
    <property type="nucleotide sequence ID" value="XM_007310703.1"/>
</dbReference>
<feature type="region of interest" description="Disordered" evidence="1">
    <location>
        <begin position="1312"/>
        <end position="1350"/>
    </location>
</feature>
<feature type="region of interest" description="Disordered" evidence="1">
    <location>
        <begin position="356"/>
        <end position="383"/>
    </location>
</feature>
<dbReference type="Pfam" id="PF00168">
    <property type="entry name" value="C2"/>
    <property type="match status" value="1"/>
</dbReference>
<dbReference type="PANTHER" id="PTHR47263:SF1">
    <property type="entry name" value="C2 DOMAIN PROTEIN (AFU_ORTHOLOGUE AFUA_7G02350)"/>
    <property type="match status" value="1"/>
</dbReference>
<dbReference type="PROSITE" id="PS51259">
    <property type="entry name" value="MHD2"/>
    <property type="match status" value="1"/>
</dbReference>
<feature type="region of interest" description="Disordered" evidence="1">
    <location>
        <begin position="1254"/>
        <end position="1283"/>
    </location>
</feature>
<dbReference type="InterPro" id="IPR000008">
    <property type="entry name" value="C2_dom"/>
</dbReference>
<evidence type="ECO:0000259" key="2">
    <source>
        <dbReference type="PROSITE" id="PS50004"/>
    </source>
</evidence>
<dbReference type="InterPro" id="IPR035892">
    <property type="entry name" value="C2_domain_sf"/>
</dbReference>
<dbReference type="InterPro" id="IPR010439">
    <property type="entry name" value="MUN_dom"/>
</dbReference>
<feature type="compositionally biased region" description="Pro residues" evidence="1">
    <location>
        <begin position="1340"/>
        <end position="1350"/>
    </location>
</feature>
<feature type="compositionally biased region" description="Basic and acidic residues" evidence="1">
    <location>
        <begin position="1269"/>
        <end position="1283"/>
    </location>
</feature>
<dbReference type="CDD" id="cd04043">
    <property type="entry name" value="C2_Munc13_fungal"/>
    <property type="match status" value="1"/>
</dbReference>
<dbReference type="SUPFAM" id="SSF49562">
    <property type="entry name" value="C2 domain (Calcium/lipid-binding domain, CaLB)"/>
    <property type="match status" value="1"/>
</dbReference>
<evidence type="ECO:0000313" key="6">
    <source>
        <dbReference type="Proteomes" id="UP000053927"/>
    </source>
</evidence>
<dbReference type="OrthoDB" id="2015333at2759"/>
<accession>R7RZ92</accession>
<dbReference type="Gene3D" id="2.60.40.150">
    <property type="entry name" value="C2 domain"/>
    <property type="match status" value="1"/>
</dbReference>
<dbReference type="eggNOG" id="ENOG502QQWJ">
    <property type="taxonomic scope" value="Eukaryota"/>
</dbReference>
<dbReference type="InterPro" id="IPR014770">
    <property type="entry name" value="Munc13_1"/>
</dbReference>
<gene>
    <name evidence="5" type="ORF">STEHIDRAFT_135462</name>
</gene>
<dbReference type="SMART" id="SM00239">
    <property type="entry name" value="C2"/>
    <property type="match status" value="1"/>
</dbReference>
<sequence length="1350" mass="153098">MSRRSYDSTTHGHERRVSKHRVTDDDLFNYASRVALLAYLIQPKPVDASIPNAANGVPGSSGKEGKEHSSRLSGAISSSMNLLSLGDLFKDSKDGSKNVKFPEKLLKVLEQRLENIAMGKDAVYSDQLLRRTMAVFYGQFKVDSFKRQMKENRKIEELILMFATHATGVLKKDQSLSGDGWKIELNNHIAQFVKLLRESLRSLSHVSPELVSRLDMYAAKLSAPVGGGQDAGPGSESGYDSSSTKGDGDYVNVGKTGLSQTIHDMPLVMIVANLFQVRHDLLQKEIDKMKAYCTERAALLDLKTCLKNITAGAPFPGRKEDFDSEAAWQYWKTLETAHLSQLMVILVQFNPELAKSTPSDNLPTTRPGARPGSMYDRAQRNGSVSSRKSILSLAKDMSDLDLAGIGEDDVDVDGDDEVQVGHNFTYIPPNPKKYYRRLLEYCLEADLRAMRDPNVNDDDQVSLGILSPGHIELINECALRWRIPQPYRVACFLELIKELYERNEVPLDCIPEALSNVQKVMHEIEFDKWPIADSEYLVGVYGGLYNIFLAALYHSMDSIPNLKKSDVEEPLMILDLVRETGLLERFDVDIQARLEDIRERVRAVTAEWYEKKMAGLQETPGVNRALPLLLLTDDLEKSAQTLDKRFPEPLLGAVDLVSLVVEVEVPMFVHDLEASRKRLFESSMNGPTPDVPIQDIFALYRRTKTLLGMYDAFCPNQQVNFDLLEFFEPYVRQWLVNTDAKTAQWVEAFESEASEGHSSSIVDLFDSLRSPINFLQDLEWSDAYQEARFFTSLAKTISHGVEQYCRSVEELFMTEMFPRPTDYLQPQKSSAWLEKAKQLAQGEKKVEPFNFRAQSCVKLNNIEAARKLLDNMYNQMQADKLAEVIEDHGPPVPDKNERQRFLFTVKIVIAEGLVATDASPSSNLDTFVTLSDEAGNRVAKTRTIYETNNPRWDETVDVSVDKPLWLMASVRDRALIGKHDTVGRAYICLDPRRFGDLMVHDLWLDLDSNGRILLRISMEGEKDDIQFYFGRAFRSLKRGEGEMVRIFIDKMSPLIQQSLSRNVLKTLVRTGTSGLDYNKALGNVTALYRSALGADRAESLIPLPTSEQPRVRPNELTDVEIEQAIVPLFDYFDANLNTLNTYLSDTTKQMVMTRLWKEILNVIEGLLIPPLSEAASDMKPLSDKEVDIVFKWLKFLRDYFYAGGEGPIPLETLQNQKYRDVMSIRLYYDWHTDALMEECVRMMQQTLRAAPSVKKRAKSVYSQRNLGTIKDRKREKKQQEKEVDNGEIIMRILRMRPGASDFIAQQIQIMSTMQAEQEQREREKKNRKLSRPGGASQIPAVPPVPEIPAP</sequence>
<evidence type="ECO:0000259" key="4">
    <source>
        <dbReference type="PROSITE" id="PS51259"/>
    </source>
</evidence>
<evidence type="ECO:0000256" key="1">
    <source>
        <dbReference type="SAM" id="MobiDB-lite"/>
    </source>
</evidence>
<dbReference type="Gene3D" id="1.10.357.50">
    <property type="match status" value="1"/>
</dbReference>
<dbReference type="PANTHER" id="PTHR47263">
    <property type="entry name" value="ADENYLATE CYCLASE ACTIVATION PROTEIN GIT1"/>
    <property type="match status" value="1"/>
</dbReference>
<keyword evidence="6" id="KW-1185">Reference proteome</keyword>
<dbReference type="PROSITE" id="PS51258">
    <property type="entry name" value="MHD1"/>
    <property type="match status" value="1"/>
</dbReference>
<name>R7RZ92_STEHR</name>
<reference evidence="6" key="1">
    <citation type="journal article" date="2012" name="Science">
        <title>The Paleozoic origin of enzymatic lignin decomposition reconstructed from 31 fungal genomes.</title>
        <authorList>
            <person name="Floudas D."/>
            <person name="Binder M."/>
            <person name="Riley R."/>
            <person name="Barry K."/>
            <person name="Blanchette R.A."/>
            <person name="Henrissat B."/>
            <person name="Martinez A.T."/>
            <person name="Otillar R."/>
            <person name="Spatafora J.W."/>
            <person name="Yadav J.S."/>
            <person name="Aerts A."/>
            <person name="Benoit I."/>
            <person name="Boyd A."/>
            <person name="Carlson A."/>
            <person name="Copeland A."/>
            <person name="Coutinho P.M."/>
            <person name="de Vries R.P."/>
            <person name="Ferreira P."/>
            <person name="Findley K."/>
            <person name="Foster B."/>
            <person name="Gaskell J."/>
            <person name="Glotzer D."/>
            <person name="Gorecki P."/>
            <person name="Heitman J."/>
            <person name="Hesse C."/>
            <person name="Hori C."/>
            <person name="Igarashi K."/>
            <person name="Jurgens J.A."/>
            <person name="Kallen N."/>
            <person name="Kersten P."/>
            <person name="Kohler A."/>
            <person name="Kuees U."/>
            <person name="Kumar T.K.A."/>
            <person name="Kuo A."/>
            <person name="LaButti K."/>
            <person name="Larrondo L.F."/>
            <person name="Lindquist E."/>
            <person name="Ling A."/>
            <person name="Lombard V."/>
            <person name="Lucas S."/>
            <person name="Lundell T."/>
            <person name="Martin R."/>
            <person name="McLaughlin D.J."/>
            <person name="Morgenstern I."/>
            <person name="Morin E."/>
            <person name="Murat C."/>
            <person name="Nagy L.G."/>
            <person name="Nolan M."/>
            <person name="Ohm R.A."/>
            <person name="Patyshakuliyeva A."/>
            <person name="Rokas A."/>
            <person name="Ruiz-Duenas F.J."/>
            <person name="Sabat G."/>
            <person name="Salamov A."/>
            <person name="Samejima M."/>
            <person name="Schmutz J."/>
            <person name="Slot J.C."/>
            <person name="St John F."/>
            <person name="Stenlid J."/>
            <person name="Sun H."/>
            <person name="Sun S."/>
            <person name="Syed K."/>
            <person name="Tsang A."/>
            <person name="Wiebenga A."/>
            <person name="Young D."/>
            <person name="Pisabarro A."/>
            <person name="Eastwood D.C."/>
            <person name="Martin F."/>
            <person name="Cullen D."/>
            <person name="Grigoriev I.V."/>
            <person name="Hibbett D.S."/>
        </authorList>
    </citation>
    <scope>NUCLEOTIDE SEQUENCE [LARGE SCALE GENOMIC DNA]</scope>
    <source>
        <strain evidence="6">FP-91666</strain>
    </source>
</reference>
<dbReference type="PROSITE" id="PS50004">
    <property type="entry name" value="C2"/>
    <property type="match status" value="1"/>
</dbReference>
<feature type="region of interest" description="Disordered" evidence="1">
    <location>
        <begin position="52"/>
        <end position="71"/>
    </location>
</feature>
<evidence type="ECO:0000259" key="3">
    <source>
        <dbReference type="PROSITE" id="PS51258"/>
    </source>
</evidence>
<dbReference type="EMBL" id="JH687399">
    <property type="protein sequence ID" value="EIM80153.1"/>
    <property type="molecule type" value="Genomic_DNA"/>
</dbReference>
<dbReference type="Pfam" id="PF06292">
    <property type="entry name" value="MUN"/>
    <property type="match status" value="1"/>
</dbReference>
<dbReference type="Proteomes" id="UP000053927">
    <property type="component" value="Unassembled WGS sequence"/>
</dbReference>
<evidence type="ECO:0000313" key="5">
    <source>
        <dbReference type="EMBL" id="EIM80153.1"/>
    </source>
</evidence>
<proteinExistence type="predicted"/>
<protein>
    <submittedName>
        <fullName evidence="5">Uncharacterized protein</fullName>
    </submittedName>
</protein>
<organism evidence="5 6">
    <name type="scientific">Stereum hirsutum (strain FP-91666)</name>
    <name type="common">White-rot fungus</name>
    <dbReference type="NCBI Taxonomy" id="721885"/>
    <lineage>
        <taxon>Eukaryota</taxon>
        <taxon>Fungi</taxon>
        <taxon>Dikarya</taxon>
        <taxon>Basidiomycota</taxon>
        <taxon>Agaricomycotina</taxon>
        <taxon>Agaricomycetes</taxon>
        <taxon>Russulales</taxon>
        <taxon>Stereaceae</taxon>
        <taxon>Stereum</taxon>
    </lineage>
</organism>
<dbReference type="InterPro" id="IPR014772">
    <property type="entry name" value="Munc13_dom-2"/>
</dbReference>
<feature type="region of interest" description="Disordered" evidence="1">
    <location>
        <begin position="225"/>
        <end position="246"/>
    </location>
</feature>
<feature type="domain" description="C2" evidence="2">
    <location>
        <begin position="887"/>
        <end position="1004"/>
    </location>
</feature>
<dbReference type="GeneID" id="18798437"/>
<feature type="domain" description="MHD1" evidence="3">
    <location>
        <begin position="697"/>
        <end position="808"/>
    </location>
</feature>
<dbReference type="InterPro" id="IPR052811">
    <property type="entry name" value="Glucose_resp_signaling"/>
</dbReference>
<dbReference type="Gene3D" id="1.20.58.1100">
    <property type="match status" value="1"/>
</dbReference>
<feature type="domain" description="MHD2" evidence="4">
    <location>
        <begin position="1122"/>
        <end position="1239"/>
    </location>
</feature>
<dbReference type="OMA" id="VLKSPKW"/>